<keyword evidence="4" id="KW-1185">Reference proteome</keyword>
<dbReference type="Proteomes" id="UP000324897">
    <property type="component" value="Chromosome 2"/>
</dbReference>
<evidence type="ECO:0000259" key="2">
    <source>
        <dbReference type="Pfam" id="PF13839"/>
    </source>
</evidence>
<dbReference type="AlphaFoldDB" id="A0A5J9UM04"/>
<dbReference type="EMBL" id="RWGY01000013">
    <property type="protein sequence ID" value="TVU24358.1"/>
    <property type="molecule type" value="Genomic_DNA"/>
</dbReference>
<dbReference type="Pfam" id="PF13839">
    <property type="entry name" value="PC-Esterase"/>
    <property type="match status" value="1"/>
</dbReference>
<gene>
    <name evidence="3" type="ORF">EJB05_26790</name>
</gene>
<accession>A0A5J9UM04</accession>
<proteinExistence type="inferred from homology"/>
<dbReference type="Gramene" id="TVU24358">
    <property type="protein sequence ID" value="TVU24358"/>
    <property type="gene ID" value="EJB05_26790"/>
</dbReference>
<evidence type="ECO:0000313" key="4">
    <source>
        <dbReference type="Proteomes" id="UP000324897"/>
    </source>
</evidence>
<sequence>MWESLILHLEEFLRKVLRNGKGTRKTLRLDIIDWILPSGHRWTHDKTALGKHKMSEQERKSPEVYQDCSHWCLPEVLDSWNELLYAHILVKQSQDVLLELESGAVGESQLVTALLAYPSPWRTYCLLFTGHAGRNSADAWSCGVILFVLLAVTFFPSTTPTSPICAAGRNSAITQSRSPTWWFEPCRETGQLHPVPTMCEYHVHRRPSTHSGGARSSSDAD</sequence>
<name>A0A5J9UM04_9POAL</name>
<protein>
    <recommendedName>
        <fullName evidence="2">Trichome birefringence-like C-terminal domain-containing protein</fullName>
    </recommendedName>
</protein>
<comment type="similarity">
    <text evidence="1">Belongs to the PC-esterase family. TBL subfamily.</text>
</comment>
<reference evidence="3 4" key="1">
    <citation type="journal article" date="2019" name="Sci. Rep.">
        <title>A high-quality genome of Eragrostis curvula grass provides insights into Poaceae evolution and supports new strategies to enhance forage quality.</title>
        <authorList>
            <person name="Carballo J."/>
            <person name="Santos B.A.C.M."/>
            <person name="Zappacosta D."/>
            <person name="Garbus I."/>
            <person name="Selva J.P."/>
            <person name="Gallo C.A."/>
            <person name="Diaz A."/>
            <person name="Albertini E."/>
            <person name="Caccamo M."/>
            <person name="Echenique V."/>
        </authorList>
    </citation>
    <scope>NUCLEOTIDE SEQUENCE [LARGE SCALE GENOMIC DNA]</scope>
    <source>
        <strain evidence="4">cv. Victoria</strain>
        <tissue evidence="3">Leaf</tissue>
    </source>
</reference>
<feature type="domain" description="Trichome birefringence-like C-terminal" evidence="2">
    <location>
        <begin position="55"/>
        <end position="86"/>
    </location>
</feature>
<evidence type="ECO:0000313" key="3">
    <source>
        <dbReference type="EMBL" id="TVU24358.1"/>
    </source>
</evidence>
<dbReference type="InterPro" id="IPR026057">
    <property type="entry name" value="TBL_C"/>
</dbReference>
<dbReference type="GO" id="GO:0016740">
    <property type="term" value="F:transferase activity"/>
    <property type="evidence" value="ECO:0007669"/>
    <property type="project" value="InterPro"/>
</dbReference>
<feature type="non-terminal residue" evidence="3">
    <location>
        <position position="1"/>
    </location>
</feature>
<organism evidence="3 4">
    <name type="scientific">Eragrostis curvula</name>
    <name type="common">weeping love grass</name>
    <dbReference type="NCBI Taxonomy" id="38414"/>
    <lineage>
        <taxon>Eukaryota</taxon>
        <taxon>Viridiplantae</taxon>
        <taxon>Streptophyta</taxon>
        <taxon>Embryophyta</taxon>
        <taxon>Tracheophyta</taxon>
        <taxon>Spermatophyta</taxon>
        <taxon>Magnoliopsida</taxon>
        <taxon>Liliopsida</taxon>
        <taxon>Poales</taxon>
        <taxon>Poaceae</taxon>
        <taxon>PACMAD clade</taxon>
        <taxon>Chloridoideae</taxon>
        <taxon>Eragrostideae</taxon>
        <taxon>Eragrostidinae</taxon>
        <taxon>Eragrostis</taxon>
    </lineage>
</organism>
<evidence type="ECO:0000256" key="1">
    <source>
        <dbReference type="ARBA" id="ARBA00007727"/>
    </source>
</evidence>
<comment type="caution">
    <text evidence="3">The sequence shown here is derived from an EMBL/GenBank/DDBJ whole genome shotgun (WGS) entry which is preliminary data.</text>
</comment>